<dbReference type="PRINTS" id="PR00091">
    <property type="entry name" value="NITROGNASEII"/>
</dbReference>
<evidence type="ECO:0000259" key="1">
    <source>
        <dbReference type="Pfam" id="PF13614"/>
    </source>
</evidence>
<dbReference type="InterPro" id="IPR050678">
    <property type="entry name" value="DNA_Partitioning_ATPase"/>
</dbReference>
<organism evidence="2 3">
    <name type="scientific">Methanosarcina mazei</name>
    <name type="common">Methanosarcina frisia</name>
    <dbReference type="NCBI Taxonomy" id="2209"/>
    <lineage>
        <taxon>Archaea</taxon>
        <taxon>Methanobacteriati</taxon>
        <taxon>Methanobacteriota</taxon>
        <taxon>Stenosarchaea group</taxon>
        <taxon>Methanomicrobia</taxon>
        <taxon>Methanosarcinales</taxon>
        <taxon>Methanosarcinaceae</taxon>
        <taxon>Methanosarcina</taxon>
    </lineage>
</organism>
<dbReference type="Gene3D" id="3.40.50.300">
    <property type="entry name" value="P-loop containing nucleotide triphosphate hydrolases"/>
    <property type="match status" value="1"/>
</dbReference>
<name>A0A0F8S6J0_METMZ</name>
<comment type="caution">
    <text evidence="2">The sequence shown here is derived from an EMBL/GenBank/DDBJ whole genome shotgun (WGS) entry which is preliminary data.</text>
</comment>
<dbReference type="EMBL" id="JJQO01000230">
    <property type="protein sequence ID" value="KKH62441.1"/>
    <property type="molecule type" value="Genomic_DNA"/>
</dbReference>
<accession>A0A0F8S6J0</accession>
<evidence type="ECO:0000313" key="3">
    <source>
        <dbReference type="Proteomes" id="UP000034692"/>
    </source>
</evidence>
<gene>
    <name evidence="2" type="ORF">DU75_03505</name>
</gene>
<reference evidence="2 3" key="1">
    <citation type="journal article" date="2015" name="ISME J.">
        <title>Genomic and phenotypic differentiation among Methanosarcina mazei populations from Columbia River sediment.</title>
        <authorList>
            <person name="Youngblut N.D."/>
            <person name="Wirth J.S."/>
            <person name="Henriksen J.R."/>
            <person name="Smith M."/>
            <person name="Simon H."/>
            <person name="Metcalf W.W."/>
            <person name="Whitaker R.J."/>
        </authorList>
    </citation>
    <scope>NUCLEOTIDE SEQUENCE [LARGE SCALE GENOMIC DNA]</scope>
    <source>
        <strain evidence="2 3">1.H.A.2.7</strain>
    </source>
</reference>
<dbReference type="Proteomes" id="UP000034692">
    <property type="component" value="Unassembled WGS sequence"/>
</dbReference>
<dbReference type="FunFam" id="3.40.50.300:FF:000285">
    <property type="entry name" value="Sporulation initiation inhibitor Soj"/>
    <property type="match status" value="1"/>
</dbReference>
<dbReference type="Pfam" id="PF13614">
    <property type="entry name" value="AAA_31"/>
    <property type="match status" value="1"/>
</dbReference>
<dbReference type="AlphaFoldDB" id="A0A0F8S6J0"/>
<dbReference type="InterPro" id="IPR025669">
    <property type="entry name" value="AAA_dom"/>
</dbReference>
<dbReference type="PANTHER" id="PTHR13696:SF52">
    <property type="entry name" value="PARA FAMILY PROTEIN CT_582"/>
    <property type="match status" value="1"/>
</dbReference>
<proteinExistence type="predicted"/>
<dbReference type="InterPro" id="IPR027417">
    <property type="entry name" value="P-loop_NTPase"/>
</dbReference>
<protein>
    <recommendedName>
        <fullName evidence="1">AAA domain-containing protein</fullName>
    </recommendedName>
</protein>
<dbReference type="SUPFAM" id="SSF52540">
    <property type="entry name" value="P-loop containing nucleoside triphosphate hydrolases"/>
    <property type="match status" value="1"/>
</dbReference>
<dbReference type="PANTHER" id="PTHR13696">
    <property type="entry name" value="P-LOOP CONTAINING NUCLEOSIDE TRIPHOSPHATE HYDROLASE"/>
    <property type="match status" value="1"/>
</dbReference>
<evidence type="ECO:0000313" key="2">
    <source>
        <dbReference type="EMBL" id="KKH62441.1"/>
    </source>
</evidence>
<sequence length="259" mass="28322">MIRGGLSMRIIALTNQKGGVAKSTSTINIGAILGQMGKKVLVVDLDPQGNSTTGLGVNAEELEYTVYECLTDELPIEKAIHKTKFKNVDIIAAFITLANAELEIAAMMGREALLKESIENSNLDYDFMILDLPPSLGLLTVNGLVAADEIIIPIDCGMFALAGIEQLISTIKLIKKKLNSKLEISGVLLTKVDDRTNIAKEMRNDLSKLFGDKFFNTVIHQNIKIAEAQKEQKPISYFDGSCRGSIEYVDVCKELLGTR</sequence>
<feature type="domain" description="AAA" evidence="1">
    <location>
        <begin position="8"/>
        <end position="184"/>
    </location>
</feature>
<dbReference type="CDD" id="cd02042">
    <property type="entry name" value="ParAB_family"/>
    <property type="match status" value="1"/>
</dbReference>
<dbReference type="PATRIC" id="fig|2209.54.peg.765"/>